<dbReference type="AlphaFoldDB" id="A0A8T0G5I5"/>
<gene>
    <name evidence="1" type="ORF">KC19_12G031200</name>
</gene>
<accession>A0A8T0G5I5</accession>
<evidence type="ECO:0000313" key="2">
    <source>
        <dbReference type="Proteomes" id="UP000822688"/>
    </source>
</evidence>
<keyword evidence="2" id="KW-1185">Reference proteome</keyword>
<reference evidence="1" key="1">
    <citation type="submission" date="2020-06" db="EMBL/GenBank/DDBJ databases">
        <title>WGS assembly of Ceratodon purpureus strain R40.</title>
        <authorList>
            <person name="Carey S.B."/>
            <person name="Jenkins J."/>
            <person name="Shu S."/>
            <person name="Lovell J.T."/>
            <person name="Sreedasyam A."/>
            <person name="Maumus F."/>
            <person name="Tiley G.P."/>
            <person name="Fernandez-Pozo N."/>
            <person name="Barry K."/>
            <person name="Chen C."/>
            <person name="Wang M."/>
            <person name="Lipzen A."/>
            <person name="Daum C."/>
            <person name="Saski C.A."/>
            <person name="Payton A.C."/>
            <person name="Mcbreen J.C."/>
            <person name="Conrad R.E."/>
            <person name="Kollar L.M."/>
            <person name="Olsson S."/>
            <person name="Huttunen S."/>
            <person name="Landis J.B."/>
            <person name="Wickett N.J."/>
            <person name="Johnson M.G."/>
            <person name="Rensing S.A."/>
            <person name="Grimwood J."/>
            <person name="Schmutz J."/>
            <person name="Mcdaniel S.F."/>
        </authorList>
    </citation>
    <scope>NUCLEOTIDE SEQUENCE</scope>
    <source>
        <strain evidence="1">R40</strain>
    </source>
</reference>
<name>A0A8T0G5I5_CERPU</name>
<dbReference type="Proteomes" id="UP000822688">
    <property type="component" value="Chromosome 12"/>
</dbReference>
<dbReference type="EMBL" id="CM026433">
    <property type="protein sequence ID" value="KAG0553687.1"/>
    <property type="molecule type" value="Genomic_DNA"/>
</dbReference>
<comment type="caution">
    <text evidence="1">The sequence shown here is derived from an EMBL/GenBank/DDBJ whole genome shotgun (WGS) entry which is preliminary data.</text>
</comment>
<sequence>MLLKHYGNSMSHLLFFVWHAASSRHLEVPGRLNAFSIFYSGSRSWPRSFVSDRICMVLGRSLIPEQFWSYGLCMFVARVSYHGPSPLFLENSSLDNI</sequence>
<evidence type="ECO:0000313" key="1">
    <source>
        <dbReference type="EMBL" id="KAG0553687.1"/>
    </source>
</evidence>
<protein>
    <submittedName>
        <fullName evidence="1">Uncharacterized protein</fullName>
    </submittedName>
</protein>
<organism evidence="1 2">
    <name type="scientific">Ceratodon purpureus</name>
    <name type="common">Fire moss</name>
    <name type="synonym">Dicranum purpureum</name>
    <dbReference type="NCBI Taxonomy" id="3225"/>
    <lineage>
        <taxon>Eukaryota</taxon>
        <taxon>Viridiplantae</taxon>
        <taxon>Streptophyta</taxon>
        <taxon>Embryophyta</taxon>
        <taxon>Bryophyta</taxon>
        <taxon>Bryophytina</taxon>
        <taxon>Bryopsida</taxon>
        <taxon>Dicranidae</taxon>
        <taxon>Pseudoditrichales</taxon>
        <taxon>Ditrichaceae</taxon>
        <taxon>Ceratodon</taxon>
    </lineage>
</organism>
<proteinExistence type="predicted"/>